<sequence length="263" mass="29682">MSSLGITLLSFPSPQSVYRCDFWISERGEVATTTHRTLWRLSSSSCDLIHPIKMSGVEGNKMKEAQPVEATATEKQVPYICLLSFTNSELLLHANVDTSSCSVLLFRYLWPSEKLSKAALAFSKNVAALAVILAGSVIYVGTDSQFRERVYRWAVLGQYVRVELVYIKHIVMTIGLKTWDWCCTTILKLCYSFHQFIMGEGMQLKHLSEDHSVASSMTVWFQWLSCLFFRLSISFLRILFAEVLSATSFTVLGVVNKLPFCGD</sequence>
<organism evidence="2 3">
    <name type="scientific">Riccia fluitans</name>
    <dbReference type="NCBI Taxonomy" id="41844"/>
    <lineage>
        <taxon>Eukaryota</taxon>
        <taxon>Viridiplantae</taxon>
        <taxon>Streptophyta</taxon>
        <taxon>Embryophyta</taxon>
        <taxon>Marchantiophyta</taxon>
        <taxon>Marchantiopsida</taxon>
        <taxon>Marchantiidae</taxon>
        <taxon>Marchantiales</taxon>
        <taxon>Ricciaceae</taxon>
        <taxon>Riccia</taxon>
    </lineage>
</organism>
<evidence type="ECO:0000256" key="1">
    <source>
        <dbReference type="SAM" id="Phobius"/>
    </source>
</evidence>
<accession>A0ABD1YFV7</accession>
<comment type="caution">
    <text evidence="2">The sequence shown here is derived from an EMBL/GenBank/DDBJ whole genome shotgun (WGS) entry which is preliminary data.</text>
</comment>
<proteinExistence type="predicted"/>
<dbReference type="EMBL" id="JBHFFA010000004">
    <property type="protein sequence ID" value="KAL2629666.1"/>
    <property type="molecule type" value="Genomic_DNA"/>
</dbReference>
<evidence type="ECO:0000313" key="3">
    <source>
        <dbReference type="Proteomes" id="UP001605036"/>
    </source>
</evidence>
<protein>
    <submittedName>
        <fullName evidence="2">Uncharacterized protein</fullName>
    </submittedName>
</protein>
<feature type="transmembrane region" description="Helical" evidence="1">
    <location>
        <begin position="122"/>
        <end position="142"/>
    </location>
</feature>
<name>A0ABD1YFV7_9MARC</name>
<keyword evidence="1" id="KW-0472">Membrane</keyword>
<keyword evidence="1" id="KW-1133">Transmembrane helix</keyword>
<dbReference type="Proteomes" id="UP001605036">
    <property type="component" value="Unassembled WGS sequence"/>
</dbReference>
<dbReference type="AlphaFoldDB" id="A0ABD1YFV7"/>
<evidence type="ECO:0000313" key="2">
    <source>
        <dbReference type="EMBL" id="KAL2629666.1"/>
    </source>
</evidence>
<keyword evidence="1" id="KW-0812">Transmembrane</keyword>
<gene>
    <name evidence="2" type="ORF">R1flu_014352</name>
</gene>
<reference evidence="2 3" key="1">
    <citation type="submission" date="2024-09" db="EMBL/GenBank/DDBJ databases">
        <title>Chromosome-scale assembly of Riccia fluitans.</title>
        <authorList>
            <person name="Paukszto L."/>
            <person name="Sawicki J."/>
            <person name="Karawczyk K."/>
            <person name="Piernik-Szablinska J."/>
            <person name="Szczecinska M."/>
            <person name="Mazdziarz M."/>
        </authorList>
    </citation>
    <scope>NUCLEOTIDE SEQUENCE [LARGE SCALE GENOMIC DNA]</scope>
    <source>
        <strain evidence="2">Rf_01</strain>
        <tissue evidence="2">Aerial parts of the thallus</tissue>
    </source>
</reference>
<keyword evidence="3" id="KW-1185">Reference proteome</keyword>